<accession>A0A116NUL9</accession>
<feature type="domain" description="YCII-related" evidence="2">
    <location>
        <begin position="13"/>
        <end position="74"/>
    </location>
</feature>
<protein>
    <submittedName>
        <fullName evidence="3">YCII-related domain</fullName>
    </submittedName>
</protein>
<dbReference type="PANTHER" id="PTHR37828:SF1">
    <property type="entry name" value="YCII-RELATED DOMAIN-CONTAINING PROTEIN"/>
    <property type="match status" value="1"/>
</dbReference>
<proteinExistence type="inferred from homology"/>
<name>A0A116NUL9_STRSU</name>
<organism evidence="3 4">
    <name type="scientific">Streptococcus suis</name>
    <dbReference type="NCBI Taxonomy" id="1307"/>
    <lineage>
        <taxon>Bacteria</taxon>
        <taxon>Bacillati</taxon>
        <taxon>Bacillota</taxon>
        <taxon>Bacilli</taxon>
        <taxon>Lactobacillales</taxon>
        <taxon>Streptococcaceae</taxon>
        <taxon>Streptococcus</taxon>
    </lineage>
</organism>
<dbReference type="RefSeq" id="WP_044766763.1">
    <property type="nucleotide sequence ID" value="NZ_CEIH01000032.1"/>
</dbReference>
<dbReference type="AlphaFoldDB" id="A0A116NUL9"/>
<dbReference type="Proteomes" id="UP000069526">
    <property type="component" value="Unassembled WGS sequence"/>
</dbReference>
<sequence>MYLIDITIQSNRIPAERAEELLTAHRNWFTNQADKGNFLLVGPYLDKKMAGLVIAYAESREELEEILSQDSYYPDLATYGVHEFQANIISEKLMDYKGK</sequence>
<comment type="similarity">
    <text evidence="1">Belongs to the YciI family.</text>
</comment>
<dbReference type="InterPro" id="IPR005545">
    <property type="entry name" value="YCII"/>
</dbReference>
<reference evidence="3 4" key="1">
    <citation type="submission" date="2016-02" db="EMBL/GenBank/DDBJ databases">
        <authorList>
            <consortium name="Pathogen Informatics"/>
        </authorList>
    </citation>
    <scope>NUCLEOTIDE SEQUENCE [LARGE SCALE GENOMIC DNA]</scope>
    <source>
        <strain evidence="3 4">SS1013</strain>
    </source>
</reference>
<dbReference type="PANTHER" id="PTHR37828">
    <property type="entry name" value="GSR2449 PROTEIN"/>
    <property type="match status" value="1"/>
</dbReference>
<gene>
    <name evidence="3" type="ORF">ERS132539_00831</name>
</gene>
<dbReference type="SUPFAM" id="SSF54909">
    <property type="entry name" value="Dimeric alpha+beta barrel"/>
    <property type="match status" value="1"/>
</dbReference>
<evidence type="ECO:0000259" key="2">
    <source>
        <dbReference type="Pfam" id="PF03795"/>
    </source>
</evidence>
<dbReference type="Gene3D" id="3.30.70.1060">
    <property type="entry name" value="Dimeric alpha+beta barrel"/>
    <property type="match status" value="1"/>
</dbReference>
<evidence type="ECO:0000256" key="1">
    <source>
        <dbReference type="ARBA" id="ARBA00007689"/>
    </source>
</evidence>
<dbReference type="InterPro" id="IPR011008">
    <property type="entry name" value="Dimeric_a/b-barrel"/>
</dbReference>
<dbReference type="Pfam" id="PF03795">
    <property type="entry name" value="YCII"/>
    <property type="match status" value="1"/>
</dbReference>
<dbReference type="EMBL" id="FIJK01000015">
    <property type="protein sequence ID" value="CYW22209.1"/>
    <property type="molecule type" value="Genomic_DNA"/>
</dbReference>
<evidence type="ECO:0000313" key="3">
    <source>
        <dbReference type="EMBL" id="CYW22209.1"/>
    </source>
</evidence>
<evidence type="ECO:0000313" key="4">
    <source>
        <dbReference type="Proteomes" id="UP000069526"/>
    </source>
</evidence>